<keyword evidence="3 8" id="KW-0813">Transport</keyword>
<evidence type="ECO:0000256" key="6">
    <source>
        <dbReference type="ARBA" id="ARBA00022989"/>
    </source>
</evidence>
<dbReference type="EMBL" id="JBHRXI010000006">
    <property type="protein sequence ID" value="MFC3613625.1"/>
    <property type="molecule type" value="Genomic_DNA"/>
</dbReference>
<keyword evidence="11" id="KW-1185">Reference proteome</keyword>
<dbReference type="Gene3D" id="1.10.3720.10">
    <property type="entry name" value="MetI-like"/>
    <property type="match status" value="1"/>
</dbReference>
<name>A0ABV7TFH0_9RHOB</name>
<dbReference type="InterPro" id="IPR051789">
    <property type="entry name" value="Bact_Polyamine_Transport"/>
</dbReference>
<keyword evidence="7 8" id="KW-0472">Membrane</keyword>
<feature type="transmembrane region" description="Helical" evidence="8">
    <location>
        <begin position="198"/>
        <end position="215"/>
    </location>
</feature>
<dbReference type="SUPFAM" id="SSF161098">
    <property type="entry name" value="MetI-like"/>
    <property type="match status" value="1"/>
</dbReference>
<reference evidence="11" key="1">
    <citation type="journal article" date="2019" name="Int. J. Syst. Evol. Microbiol.">
        <title>The Global Catalogue of Microorganisms (GCM) 10K type strain sequencing project: providing services to taxonomists for standard genome sequencing and annotation.</title>
        <authorList>
            <consortium name="The Broad Institute Genomics Platform"/>
            <consortium name="The Broad Institute Genome Sequencing Center for Infectious Disease"/>
            <person name="Wu L."/>
            <person name="Ma J."/>
        </authorList>
    </citation>
    <scope>NUCLEOTIDE SEQUENCE [LARGE SCALE GENOMIC DNA]</scope>
    <source>
        <strain evidence="11">KCTC 42911</strain>
    </source>
</reference>
<comment type="subcellular location">
    <subcellularLocation>
        <location evidence="1 8">Cell membrane</location>
        <topology evidence="1 8">Multi-pass membrane protein</topology>
    </subcellularLocation>
</comment>
<organism evidence="10 11">
    <name type="scientific">Lutimaribacter marinistellae</name>
    <dbReference type="NCBI Taxonomy" id="1820329"/>
    <lineage>
        <taxon>Bacteria</taxon>
        <taxon>Pseudomonadati</taxon>
        <taxon>Pseudomonadota</taxon>
        <taxon>Alphaproteobacteria</taxon>
        <taxon>Rhodobacterales</taxon>
        <taxon>Roseobacteraceae</taxon>
        <taxon>Lutimaribacter</taxon>
    </lineage>
</organism>
<dbReference type="InterPro" id="IPR000515">
    <property type="entry name" value="MetI-like"/>
</dbReference>
<dbReference type="CDD" id="cd06261">
    <property type="entry name" value="TM_PBP2"/>
    <property type="match status" value="1"/>
</dbReference>
<feature type="transmembrane region" description="Helical" evidence="8">
    <location>
        <begin position="74"/>
        <end position="102"/>
    </location>
</feature>
<dbReference type="PANTHER" id="PTHR43848:SF2">
    <property type="entry name" value="PUTRESCINE TRANSPORT SYSTEM PERMEASE PROTEIN POTI"/>
    <property type="match status" value="1"/>
</dbReference>
<keyword evidence="4" id="KW-1003">Cell membrane</keyword>
<feature type="transmembrane region" description="Helical" evidence="8">
    <location>
        <begin position="247"/>
        <end position="267"/>
    </location>
</feature>
<protein>
    <submittedName>
        <fullName evidence="10">ABC transporter permease</fullName>
    </submittedName>
</protein>
<feature type="transmembrane region" description="Helical" evidence="8">
    <location>
        <begin position="21"/>
        <end position="45"/>
    </location>
</feature>
<evidence type="ECO:0000313" key="10">
    <source>
        <dbReference type="EMBL" id="MFC3613625.1"/>
    </source>
</evidence>
<evidence type="ECO:0000313" key="11">
    <source>
        <dbReference type="Proteomes" id="UP001595629"/>
    </source>
</evidence>
<dbReference type="PROSITE" id="PS50928">
    <property type="entry name" value="ABC_TM1"/>
    <property type="match status" value="1"/>
</dbReference>
<keyword evidence="5 8" id="KW-0812">Transmembrane</keyword>
<evidence type="ECO:0000256" key="5">
    <source>
        <dbReference type="ARBA" id="ARBA00022692"/>
    </source>
</evidence>
<feature type="transmembrane region" description="Helical" evidence="8">
    <location>
        <begin position="143"/>
        <end position="166"/>
    </location>
</feature>
<accession>A0ABV7TFH0</accession>
<evidence type="ECO:0000256" key="4">
    <source>
        <dbReference type="ARBA" id="ARBA00022475"/>
    </source>
</evidence>
<evidence type="ECO:0000256" key="8">
    <source>
        <dbReference type="RuleBase" id="RU363032"/>
    </source>
</evidence>
<dbReference type="PANTHER" id="PTHR43848">
    <property type="entry name" value="PUTRESCINE TRANSPORT SYSTEM PERMEASE PROTEIN POTI"/>
    <property type="match status" value="1"/>
</dbReference>
<dbReference type="Pfam" id="PF00528">
    <property type="entry name" value="BPD_transp_1"/>
    <property type="match status" value="1"/>
</dbReference>
<dbReference type="RefSeq" id="WP_386734811.1">
    <property type="nucleotide sequence ID" value="NZ_JBHRXI010000006.1"/>
</dbReference>
<evidence type="ECO:0000259" key="9">
    <source>
        <dbReference type="PROSITE" id="PS50928"/>
    </source>
</evidence>
<dbReference type="InterPro" id="IPR035906">
    <property type="entry name" value="MetI-like_sf"/>
</dbReference>
<dbReference type="Proteomes" id="UP001595629">
    <property type="component" value="Unassembled WGS sequence"/>
</dbReference>
<feature type="domain" description="ABC transmembrane type-1" evidence="9">
    <location>
        <begin position="78"/>
        <end position="265"/>
    </location>
</feature>
<proteinExistence type="inferred from homology"/>
<comment type="caution">
    <text evidence="10">The sequence shown here is derived from an EMBL/GenBank/DDBJ whole genome shotgun (WGS) entry which is preliminary data.</text>
</comment>
<gene>
    <name evidence="10" type="ORF">ACFORG_07615</name>
</gene>
<evidence type="ECO:0000256" key="2">
    <source>
        <dbReference type="ARBA" id="ARBA00007069"/>
    </source>
</evidence>
<comment type="similarity">
    <text evidence="2">Belongs to the binding-protein-dependent transport system permease family. CysTW subfamily.</text>
</comment>
<evidence type="ECO:0000256" key="7">
    <source>
        <dbReference type="ARBA" id="ARBA00023136"/>
    </source>
</evidence>
<sequence>MSDTTHIQPRFALGAWVMDRLPGLYMALFFVYMFMPLAFMMIAAFNTTAVPPTALPFEGFTLKWFGALFSNAPLLAAVANSLIIGLGVVVLSLTLGLSGALLITRLHARAKSVLYAFLVSPLLTPGIILGISTLVFWNSAGMPGGLFVAGLAQSTFIASYCMLMFIARLQRFDNALEEAALDLGASHQQVFRHITMPFLKPTIITAGLIAFLQSFENFNTTVFAIGTETTLTIKLAALARRTPTPEVNALAVIFIALTVVMAILWEVKRRADAAREKAIAERASDADKDMVSLQIGSVVAAGEAK</sequence>
<keyword evidence="6 8" id="KW-1133">Transmembrane helix</keyword>
<feature type="transmembrane region" description="Helical" evidence="8">
    <location>
        <begin position="114"/>
        <end position="137"/>
    </location>
</feature>
<evidence type="ECO:0000256" key="3">
    <source>
        <dbReference type="ARBA" id="ARBA00022448"/>
    </source>
</evidence>
<evidence type="ECO:0000256" key="1">
    <source>
        <dbReference type="ARBA" id="ARBA00004651"/>
    </source>
</evidence>